<keyword evidence="4" id="KW-0862">Zinc</keyword>
<organism evidence="9 10">
    <name type="scientific">Tropilaelaps mercedesae</name>
    <dbReference type="NCBI Taxonomy" id="418985"/>
    <lineage>
        <taxon>Eukaryota</taxon>
        <taxon>Metazoa</taxon>
        <taxon>Ecdysozoa</taxon>
        <taxon>Arthropoda</taxon>
        <taxon>Chelicerata</taxon>
        <taxon>Arachnida</taxon>
        <taxon>Acari</taxon>
        <taxon>Parasitiformes</taxon>
        <taxon>Mesostigmata</taxon>
        <taxon>Gamasina</taxon>
        <taxon>Dermanyssoidea</taxon>
        <taxon>Laelapidae</taxon>
        <taxon>Tropilaelaps</taxon>
    </lineage>
</organism>
<dbReference type="SUPFAM" id="SSF57903">
    <property type="entry name" value="FYVE/PHD zinc finger"/>
    <property type="match status" value="1"/>
</dbReference>
<evidence type="ECO:0000256" key="7">
    <source>
        <dbReference type="SAM" id="MobiDB-lite"/>
    </source>
</evidence>
<dbReference type="InParanoid" id="A0A1V9XUC5"/>
<dbReference type="Pfam" id="PF00628">
    <property type="entry name" value="PHD"/>
    <property type="match status" value="1"/>
</dbReference>
<evidence type="ECO:0000256" key="6">
    <source>
        <dbReference type="PROSITE-ProRule" id="PRU00146"/>
    </source>
</evidence>
<dbReference type="InterPro" id="IPR001965">
    <property type="entry name" value="Znf_PHD"/>
</dbReference>
<dbReference type="InterPro" id="IPR011011">
    <property type="entry name" value="Znf_FYVE_PHD"/>
</dbReference>
<keyword evidence="5" id="KW-0539">Nucleus</keyword>
<protein>
    <recommendedName>
        <fullName evidence="8">PHD-type domain-containing protein</fullName>
    </recommendedName>
</protein>
<evidence type="ECO:0000256" key="3">
    <source>
        <dbReference type="ARBA" id="ARBA00022771"/>
    </source>
</evidence>
<name>A0A1V9XUC5_9ACAR</name>
<dbReference type="CDD" id="cd15552">
    <property type="entry name" value="PHD_PHF3_like"/>
    <property type="match status" value="1"/>
</dbReference>
<feature type="compositionally biased region" description="Basic and acidic residues" evidence="7">
    <location>
        <begin position="131"/>
        <end position="148"/>
    </location>
</feature>
<proteinExistence type="predicted"/>
<dbReference type="AlphaFoldDB" id="A0A1V9XUC5"/>
<comment type="caution">
    <text evidence="9">The sequence shown here is derived from an EMBL/GenBank/DDBJ whole genome shotgun (WGS) entry which is preliminary data.</text>
</comment>
<dbReference type="PANTHER" id="PTHR46174">
    <property type="entry name" value="CXXC-TYPE ZINC FINGER PROTEIN 1"/>
    <property type="match status" value="1"/>
</dbReference>
<reference evidence="9 10" key="1">
    <citation type="journal article" date="2017" name="Gigascience">
        <title>Draft genome of the honey bee ectoparasitic mite, Tropilaelaps mercedesae, is shaped by the parasitic life history.</title>
        <authorList>
            <person name="Dong X."/>
            <person name="Armstrong S.D."/>
            <person name="Xia D."/>
            <person name="Makepeace B.L."/>
            <person name="Darby A.C."/>
            <person name="Kadowaki T."/>
        </authorList>
    </citation>
    <scope>NUCLEOTIDE SEQUENCE [LARGE SCALE GENOMIC DNA]</scope>
    <source>
        <strain evidence="9">Wuxi-XJTLU</strain>
    </source>
</reference>
<dbReference type="InterPro" id="IPR037869">
    <property type="entry name" value="Spp1/CFP1"/>
</dbReference>
<dbReference type="EMBL" id="MNPL01003941">
    <property type="protein sequence ID" value="OQR77094.1"/>
    <property type="molecule type" value="Genomic_DNA"/>
</dbReference>
<accession>A0A1V9XUC5</accession>
<dbReference type="PROSITE" id="PS50016">
    <property type="entry name" value="ZF_PHD_2"/>
    <property type="match status" value="1"/>
</dbReference>
<feature type="domain" description="PHD-type" evidence="8">
    <location>
        <begin position="176"/>
        <end position="230"/>
    </location>
</feature>
<feature type="compositionally biased region" description="Polar residues" evidence="7">
    <location>
        <begin position="92"/>
        <end position="104"/>
    </location>
</feature>
<dbReference type="GO" id="GO:0008270">
    <property type="term" value="F:zinc ion binding"/>
    <property type="evidence" value="ECO:0007669"/>
    <property type="project" value="UniProtKB-KW"/>
</dbReference>
<evidence type="ECO:0000259" key="8">
    <source>
        <dbReference type="PROSITE" id="PS50016"/>
    </source>
</evidence>
<keyword evidence="3 6" id="KW-0863">Zinc-finger</keyword>
<dbReference type="OrthoDB" id="1884872at2759"/>
<evidence type="ECO:0000313" key="9">
    <source>
        <dbReference type="EMBL" id="OQR77094.1"/>
    </source>
</evidence>
<dbReference type="GO" id="GO:0048188">
    <property type="term" value="C:Set1C/COMPASS complex"/>
    <property type="evidence" value="ECO:0007669"/>
    <property type="project" value="InterPro"/>
</dbReference>
<sequence>MLCYPTPAARPSRKSKEKFQRSLERKRQMGKNIEDYVSDDSEEDKQKQVPKLSSVKQPRRQGSSLMLVHSPVTSQAAISSRRPAQTPVGPVQQCTRQLNATQAKQQKDHGALASGRKGRLPKPPLKRGNRRREGSAAKKNVTAERSDAAADSSVAEASDDGTPIDDEWNSDNDPEKLWCVCRKPHDNQFMIACDECENWFHGKCVGVSKTEGARMERAGHEWFCSICRVQQIS</sequence>
<dbReference type="InterPro" id="IPR013083">
    <property type="entry name" value="Znf_RING/FYVE/PHD"/>
</dbReference>
<keyword evidence="2" id="KW-0479">Metal-binding</keyword>
<dbReference type="SMART" id="SM00249">
    <property type="entry name" value="PHD"/>
    <property type="match status" value="1"/>
</dbReference>
<dbReference type="GO" id="GO:0045893">
    <property type="term" value="P:positive regulation of DNA-templated transcription"/>
    <property type="evidence" value="ECO:0007669"/>
    <property type="project" value="TreeGrafter"/>
</dbReference>
<dbReference type="Proteomes" id="UP000192247">
    <property type="component" value="Unassembled WGS sequence"/>
</dbReference>
<keyword evidence="10" id="KW-1185">Reference proteome</keyword>
<feature type="compositionally biased region" description="Basic residues" evidence="7">
    <location>
        <begin position="116"/>
        <end position="130"/>
    </location>
</feature>
<gene>
    <name evidence="9" type="ORF">BIW11_07334</name>
</gene>
<evidence type="ECO:0000256" key="4">
    <source>
        <dbReference type="ARBA" id="ARBA00022833"/>
    </source>
</evidence>
<feature type="compositionally biased region" description="Basic and acidic residues" evidence="7">
    <location>
        <begin position="17"/>
        <end position="27"/>
    </location>
</feature>
<dbReference type="InterPro" id="IPR019786">
    <property type="entry name" value="Zinc_finger_PHD-type_CS"/>
</dbReference>
<feature type="compositionally biased region" description="Polar residues" evidence="7">
    <location>
        <begin position="54"/>
        <end position="64"/>
    </location>
</feature>
<evidence type="ECO:0000256" key="5">
    <source>
        <dbReference type="ARBA" id="ARBA00023242"/>
    </source>
</evidence>
<evidence type="ECO:0000256" key="1">
    <source>
        <dbReference type="ARBA" id="ARBA00004123"/>
    </source>
</evidence>
<dbReference type="InterPro" id="IPR019787">
    <property type="entry name" value="Znf_PHD-finger"/>
</dbReference>
<feature type="region of interest" description="Disordered" evidence="7">
    <location>
        <begin position="1"/>
        <end position="169"/>
    </location>
</feature>
<dbReference type="STRING" id="418985.A0A1V9XUC5"/>
<dbReference type="PROSITE" id="PS01359">
    <property type="entry name" value="ZF_PHD_1"/>
    <property type="match status" value="1"/>
</dbReference>
<dbReference type="PANTHER" id="PTHR46174:SF1">
    <property type="entry name" value="CXXC-TYPE ZINC FINGER PROTEIN 1"/>
    <property type="match status" value="1"/>
</dbReference>
<dbReference type="Gene3D" id="3.30.40.10">
    <property type="entry name" value="Zinc/RING finger domain, C3HC4 (zinc finger)"/>
    <property type="match status" value="1"/>
</dbReference>
<feature type="compositionally biased region" description="Acidic residues" evidence="7">
    <location>
        <begin position="157"/>
        <end position="169"/>
    </location>
</feature>
<evidence type="ECO:0000256" key="2">
    <source>
        <dbReference type="ARBA" id="ARBA00022723"/>
    </source>
</evidence>
<evidence type="ECO:0000313" key="10">
    <source>
        <dbReference type="Proteomes" id="UP000192247"/>
    </source>
</evidence>
<comment type="subcellular location">
    <subcellularLocation>
        <location evidence="1">Nucleus</location>
    </subcellularLocation>
</comment>